<name>A0A2Z5G973_9BACT</name>
<proteinExistence type="predicted"/>
<keyword evidence="2" id="KW-1185">Reference proteome</keyword>
<reference evidence="1 2" key="1">
    <citation type="journal article" date="2018" name="Front. Microbiol.">
        <title>Hydrolytic Capabilities as a Key to Environmental Success: Chitinolytic and Cellulolytic Acidobacteria From Acidic Sub-arctic Soils and Boreal Peatlands.</title>
        <authorList>
            <person name="Belova S.E."/>
            <person name="Ravin N.V."/>
            <person name="Pankratov T.A."/>
            <person name="Rakitin A.L."/>
            <person name="Ivanova A.A."/>
            <person name="Beletsky A.V."/>
            <person name="Mardanov A.V."/>
            <person name="Sinninghe Damste J.S."/>
            <person name="Dedysh S.N."/>
        </authorList>
    </citation>
    <scope>NUCLEOTIDE SEQUENCE [LARGE SCALE GENOMIC DNA]</scope>
    <source>
        <strain evidence="1 2">SBC82</strain>
    </source>
</reference>
<dbReference type="KEGG" id="abas:ACPOL_6294"/>
<evidence type="ECO:0000313" key="2">
    <source>
        <dbReference type="Proteomes" id="UP000253606"/>
    </source>
</evidence>
<accession>A0A2Z5G973</accession>
<gene>
    <name evidence="1" type="ORF">ACPOL_6294</name>
</gene>
<organism evidence="1 2">
    <name type="scientific">Acidisarcina polymorpha</name>
    <dbReference type="NCBI Taxonomy" id="2211140"/>
    <lineage>
        <taxon>Bacteria</taxon>
        <taxon>Pseudomonadati</taxon>
        <taxon>Acidobacteriota</taxon>
        <taxon>Terriglobia</taxon>
        <taxon>Terriglobales</taxon>
        <taxon>Acidobacteriaceae</taxon>
        <taxon>Acidisarcina</taxon>
    </lineage>
</organism>
<dbReference type="AlphaFoldDB" id="A0A2Z5G973"/>
<dbReference type="EMBL" id="CP030840">
    <property type="protein sequence ID" value="AXC15530.1"/>
    <property type="molecule type" value="Genomic_DNA"/>
</dbReference>
<protein>
    <submittedName>
        <fullName evidence="1">Uncharacterized protein</fullName>
    </submittedName>
</protein>
<dbReference type="Proteomes" id="UP000253606">
    <property type="component" value="Chromosome"/>
</dbReference>
<sequence length="45" mass="5287">MITLAGGIFIETEWNYRFRNLKPEASDQSIFNATERLFREATLHV</sequence>
<evidence type="ECO:0000313" key="1">
    <source>
        <dbReference type="EMBL" id="AXC15530.1"/>
    </source>
</evidence>